<gene>
    <name evidence="1" type="ORF">SDC9_188631</name>
</gene>
<proteinExistence type="predicted"/>
<name>A0A645HQF1_9ZZZZ</name>
<organism evidence="1">
    <name type="scientific">bioreactor metagenome</name>
    <dbReference type="NCBI Taxonomy" id="1076179"/>
    <lineage>
        <taxon>unclassified sequences</taxon>
        <taxon>metagenomes</taxon>
        <taxon>ecological metagenomes</taxon>
    </lineage>
</organism>
<evidence type="ECO:0000313" key="1">
    <source>
        <dbReference type="EMBL" id="MPN41090.1"/>
    </source>
</evidence>
<protein>
    <submittedName>
        <fullName evidence="1">Uncharacterized protein</fullName>
    </submittedName>
</protein>
<accession>A0A645HQF1</accession>
<dbReference type="AlphaFoldDB" id="A0A645HQF1"/>
<reference evidence="1" key="1">
    <citation type="submission" date="2019-08" db="EMBL/GenBank/DDBJ databases">
        <authorList>
            <person name="Kucharzyk K."/>
            <person name="Murdoch R.W."/>
            <person name="Higgins S."/>
            <person name="Loffler F."/>
        </authorList>
    </citation>
    <scope>NUCLEOTIDE SEQUENCE</scope>
</reference>
<sequence length="32" mass="3617">MDFLDINALCVNYNQHNHTTSALKDVSLTLPQ</sequence>
<dbReference type="EMBL" id="VSSQ01097920">
    <property type="protein sequence ID" value="MPN41090.1"/>
    <property type="molecule type" value="Genomic_DNA"/>
</dbReference>
<comment type="caution">
    <text evidence="1">The sequence shown here is derived from an EMBL/GenBank/DDBJ whole genome shotgun (WGS) entry which is preliminary data.</text>
</comment>